<dbReference type="InterPro" id="IPR023346">
    <property type="entry name" value="Lysozyme-like_dom_sf"/>
</dbReference>
<evidence type="ECO:0000313" key="6">
    <source>
        <dbReference type="Proteomes" id="UP001592582"/>
    </source>
</evidence>
<dbReference type="Gene3D" id="1.10.530.10">
    <property type="match status" value="1"/>
</dbReference>
<dbReference type="CDD" id="cd00118">
    <property type="entry name" value="LysM"/>
    <property type="match status" value="1"/>
</dbReference>
<dbReference type="Pfam" id="PF06737">
    <property type="entry name" value="Transglycosylas"/>
    <property type="match status" value="1"/>
</dbReference>
<dbReference type="PANTHER" id="PTHR34700">
    <property type="entry name" value="POTASSIUM BINDING PROTEIN KBP"/>
    <property type="match status" value="1"/>
</dbReference>
<dbReference type="Proteomes" id="UP001592582">
    <property type="component" value="Unassembled WGS sequence"/>
</dbReference>
<dbReference type="InterPro" id="IPR018392">
    <property type="entry name" value="LysM"/>
</dbReference>
<dbReference type="RefSeq" id="WP_380510945.1">
    <property type="nucleotide sequence ID" value="NZ_JBHEZX010000007.1"/>
</dbReference>
<comment type="caution">
    <text evidence="5">The sequence shown here is derived from an EMBL/GenBank/DDBJ whole genome shotgun (WGS) entry which is preliminary data.</text>
</comment>
<gene>
    <name evidence="5" type="ORF">ACEZDG_19285</name>
</gene>
<feature type="compositionally biased region" description="Low complexity" evidence="3">
    <location>
        <begin position="134"/>
        <end position="173"/>
    </location>
</feature>
<organism evidence="5 6">
    <name type="scientific">Streptacidiphilus alkalitolerans</name>
    <dbReference type="NCBI Taxonomy" id="3342712"/>
    <lineage>
        <taxon>Bacteria</taxon>
        <taxon>Bacillati</taxon>
        <taxon>Actinomycetota</taxon>
        <taxon>Actinomycetes</taxon>
        <taxon>Kitasatosporales</taxon>
        <taxon>Streptomycetaceae</taxon>
        <taxon>Streptacidiphilus</taxon>
    </lineage>
</organism>
<accession>A0ABV6VCT1</accession>
<comment type="similarity">
    <text evidence="1">Belongs to the transglycosylase family. Rpf subfamily.</text>
</comment>
<evidence type="ECO:0000256" key="3">
    <source>
        <dbReference type="SAM" id="MobiDB-lite"/>
    </source>
</evidence>
<name>A0ABV6VCT1_9ACTN</name>
<protein>
    <submittedName>
        <fullName evidence="5">Transglycosylase family protein</fullName>
    </submittedName>
</protein>
<dbReference type="InterPro" id="IPR052196">
    <property type="entry name" value="Bact_Kbp"/>
</dbReference>
<proteinExistence type="inferred from homology"/>
<dbReference type="SUPFAM" id="SSF53955">
    <property type="entry name" value="Lysozyme-like"/>
    <property type="match status" value="1"/>
</dbReference>
<dbReference type="Pfam" id="PF01476">
    <property type="entry name" value="LysM"/>
    <property type="match status" value="1"/>
</dbReference>
<dbReference type="SUPFAM" id="SSF54106">
    <property type="entry name" value="LysM domain"/>
    <property type="match status" value="1"/>
</dbReference>
<dbReference type="InterPro" id="IPR010618">
    <property type="entry name" value="RPF"/>
</dbReference>
<sequence>MNLRHATSTLTAAAVSSRRNRLRAVLAVGAVAAVPVVGLVTATGASAADSSTWNAVASCESTNDWSANTGNGFYGGLQFTPSTWAAYGGTAYASSADQATQGQQIAVAENVLASQGPGAWPVCGPQAGLTAGGTPASTDTTSNSASTATQDSSSQDTTTSTDTAAPAATTPVATGGGSYTVQAGDTLGAIAAAHGTTWQDLYAANQTTIGADADTIYPGQTLTIG</sequence>
<evidence type="ECO:0000259" key="4">
    <source>
        <dbReference type="PROSITE" id="PS51782"/>
    </source>
</evidence>
<reference evidence="5 6" key="1">
    <citation type="submission" date="2024-09" db="EMBL/GenBank/DDBJ databases">
        <authorList>
            <person name="Lee S.D."/>
        </authorList>
    </citation>
    <scope>NUCLEOTIDE SEQUENCE [LARGE SCALE GENOMIC DNA]</scope>
    <source>
        <strain evidence="5 6">N1-1</strain>
    </source>
</reference>
<feature type="region of interest" description="Disordered" evidence="3">
    <location>
        <begin position="123"/>
        <end position="177"/>
    </location>
</feature>
<keyword evidence="2" id="KW-0378">Hydrolase</keyword>
<evidence type="ECO:0000313" key="5">
    <source>
        <dbReference type="EMBL" id="MFC1411412.1"/>
    </source>
</evidence>
<evidence type="ECO:0000256" key="2">
    <source>
        <dbReference type="ARBA" id="ARBA00022801"/>
    </source>
</evidence>
<dbReference type="Gene3D" id="3.10.350.10">
    <property type="entry name" value="LysM domain"/>
    <property type="match status" value="1"/>
</dbReference>
<dbReference type="CDD" id="cd13925">
    <property type="entry name" value="RPF"/>
    <property type="match status" value="1"/>
</dbReference>
<keyword evidence="6" id="KW-1185">Reference proteome</keyword>
<dbReference type="PANTHER" id="PTHR34700:SF4">
    <property type="entry name" value="PHAGE-LIKE ELEMENT PBSX PROTEIN XKDP"/>
    <property type="match status" value="1"/>
</dbReference>
<dbReference type="SMART" id="SM00257">
    <property type="entry name" value="LysM"/>
    <property type="match status" value="1"/>
</dbReference>
<dbReference type="PROSITE" id="PS51782">
    <property type="entry name" value="LYSM"/>
    <property type="match status" value="1"/>
</dbReference>
<dbReference type="InterPro" id="IPR036779">
    <property type="entry name" value="LysM_dom_sf"/>
</dbReference>
<evidence type="ECO:0000256" key="1">
    <source>
        <dbReference type="ARBA" id="ARBA00010830"/>
    </source>
</evidence>
<dbReference type="EMBL" id="JBHEZX010000007">
    <property type="protein sequence ID" value="MFC1411412.1"/>
    <property type="molecule type" value="Genomic_DNA"/>
</dbReference>
<feature type="domain" description="LysM" evidence="4">
    <location>
        <begin position="177"/>
        <end position="224"/>
    </location>
</feature>